<accession>A0AAV4LC89</accession>
<protein>
    <recommendedName>
        <fullName evidence="4">DMT family transporter</fullName>
    </recommendedName>
</protein>
<gene>
    <name evidence="2" type="ORF">DNHGIG_09240</name>
</gene>
<evidence type="ECO:0008006" key="4">
    <source>
        <dbReference type="Google" id="ProtNLM"/>
    </source>
</evidence>
<feature type="transmembrane region" description="Helical" evidence="1">
    <location>
        <begin position="66"/>
        <end position="87"/>
    </location>
</feature>
<dbReference type="EMBL" id="BOQE01000001">
    <property type="protein sequence ID" value="GIM45375.1"/>
    <property type="molecule type" value="Genomic_DNA"/>
</dbReference>
<feature type="transmembrane region" description="Helical" evidence="1">
    <location>
        <begin position="36"/>
        <end position="54"/>
    </location>
</feature>
<dbReference type="AlphaFoldDB" id="A0AAV4LC89"/>
<dbReference type="PANTHER" id="PTHR34821:SF2">
    <property type="entry name" value="INNER MEMBRANE PROTEIN YDCZ"/>
    <property type="match status" value="1"/>
</dbReference>
<dbReference type="GO" id="GO:0005886">
    <property type="term" value="C:plasma membrane"/>
    <property type="evidence" value="ECO:0007669"/>
    <property type="project" value="TreeGrafter"/>
</dbReference>
<proteinExistence type="predicted"/>
<reference evidence="2" key="1">
    <citation type="journal article" date="2023" name="Int. J. Syst. Evol. Microbiol.">
        <title>Collibacillus ludicampi gen. nov., sp. nov., a new soil bacterium of the family Alicyclobacillaceae.</title>
        <authorList>
            <person name="Jojima T."/>
            <person name="Ioku Y."/>
            <person name="Fukuta Y."/>
            <person name="Shirasaka N."/>
            <person name="Matsumura Y."/>
            <person name="Mori M."/>
        </authorList>
    </citation>
    <scope>NUCLEOTIDE SEQUENCE</scope>
    <source>
        <strain evidence="2">TP075</strain>
    </source>
</reference>
<keyword evidence="1" id="KW-0472">Membrane</keyword>
<evidence type="ECO:0000313" key="3">
    <source>
        <dbReference type="Proteomes" id="UP001057291"/>
    </source>
</evidence>
<keyword evidence="1" id="KW-0812">Transmembrane</keyword>
<feature type="transmembrane region" description="Helical" evidence="1">
    <location>
        <begin position="122"/>
        <end position="141"/>
    </location>
</feature>
<evidence type="ECO:0000256" key="1">
    <source>
        <dbReference type="SAM" id="Phobius"/>
    </source>
</evidence>
<comment type="caution">
    <text evidence="2">The sequence shown here is derived from an EMBL/GenBank/DDBJ whole genome shotgun (WGS) entry which is preliminary data.</text>
</comment>
<organism evidence="2 3">
    <name type="scientific">Collibacillus ludicampi</name>
    <dbReference type="NCBI Taxonomy" id="2771369"/>
    <lineage>
        <taxon>Bacteria</taxon>
        <taxon>Bacillati</taxon>
        <taxon>Bacillota</taxon>
        <taxon>Bacilli</taxon>
        <taxon>Bacillales</taxon>
        <taxon>Alicyclobacillaceae</taxon>
        <taxon>Collibacillus</taxon>
    </lineage>
</organism>
<evidence type="ECO:0000313" key="2">
    <source>
        <dbReference type="EMBL" id="GIM45375.1"/>
    </source>
</evidence>
<dbReference type="InterPro" id="IPR006750">
    <property type="entry name" value="YdcZ"/>
</dbReference>
<keyword evidence="3" id="KW-1185">Reference proteome</keyword>
<dbReference type="PANTHER" id="PTHR34821">
    <property type="entry name" value="INNER MEMBRANE PROTEIN YDCZ"/>
    <property type="match status" value="1"/>
</dbReference>
<sequence>MNGHLISILLAFSSGLLGAFQGSINAQIGKAAGQYAMIIGVSLIQAIVASVILMKRGWSAFIFDSFPWMIVAGILGVVMMFSVSYSISSIGTLSVYVLVISGQIIASALIDHYGLFGTTHPITPQKVGSIFVIIMGVFWLVKSS</sequence>
<feature type="transmembrane region" description="Helical" evidence="1">
    <location>
        <begin position="93"/>
        <end position="110"/>
    </location>
</feature>
<name>A0AAV4LC89_9BACL</name>
<dbReference type="Proteomes" id="UP001057291">
    <property type="component" value="Unassembled WGS sequence"/>
</dbReference>
<dbReference type="RefSeq" id="WP_282198582.1">
    <property type="nucleotide sequence ID" value="NZ_BOQE01000001.1"/>
</dbReference>
<dbReference type="Pfam" id="PF04657">
    <property type="entry name" value="DMT_YdcZ"/>
    <property type="match status" value="1"/>
</dbReference>
<keyword evidence="1" id="KW-1133">Transmembrane helix</keyword>